<feature type="domain" description="AMP-binding enzyme C-terminal" evidence="21">
    <location>
        <begin position="500"/>
        <end position="572"/>
    </location>
</feature>
<organism evidence="22 23">
    <name type="scientific">Exophiala mesophila</name>
    <name type="common">Black yeast-like fungus</name>
    <dbReference type="NCBI Taxonomy" id="212818"/>
    <lineage>
        <taxon>Eukaryota</taxon>
        <taxon>Fungi</taxon>
        <taxon>Dikarya</taxon>
        <taxon>Ascomycota</taxon>
        <taxon>Pezizomycotina</taxon>
        <taxon>Eurotiomycetes</taxon>
        <taxon>Chaetothyriomycetidae</taxon>
        <taxon>Chaetothyriales</taxon>
        <taxon>Herpotrichiellaceae</taxon>
        <taxon>Exophiala</taxon>
    </lineage>
</organism>
<dbReference type="PANTHER" id="PTHR43107">
    <property type="entry name" value="LONG-CHAIN FATTY ACID TRANSPORT PROTEIN"/>
    <property type="match status" value="1"/>
</dbReference>
<evidence type="ECO:0000256" key="2">
    <source>
        <dbReference type="ARBA" id="ARBA00004585"/>
    </source>
</evidence>
<dbReference type="GO" id="GO:0005324">
    <property type="term" value="F:long-chain fatty acid transmembrane transporter activity"/>
    <property type="evidence" value="ECO:0007669"/>
    <property type="project" value="TreeGrafter"/>
</dbReference>
<keyword evidence="13" id="KW-0445">Lipid transport</keyword>
<evidence type="ECO:0000256" key="6">
    <source>
        <dbReference type="ARBA" id="ARBA00022475"/>
    </source>
</evidence>
<keyword evidence="5" id="KW-0813">Transport</keyword>
<dbReference type="GO" id="GO:0005524">
    <property type="term" value="F:ATP binding"/>
    <property type="evidence" value="ECO:0007669"/>
    <property type="project" value="UniProtKB-KW"/>
</dbReference>
<keyword evidence="14" id="KW-0472">Membrane</keyword>
<keyword evidence="11" id="KW-0067">ATP-binding</keyword>
<keyword evidence="12" id="KW-1133">Transmembrane helix</keyword>
<dbReference type="FunFam" id="3.40.50.12780:FF:000019">
    <property type="entry name" value="Long-chain fatty acid transporter"/>
    <property type="match status" value="1"/>
</dbReference>
<dbReference type="PANTHER" id="PTHR43107:SF6">
    <property type="entry name" value="ACYL-COA SYNTHETASE FAMILY PROTEIN (CEFD1), PUTATIVE (AFU_ORTHOLOGUE AFUA_6G03630)-RELATED"/>
    <property type="match status" value="1"/>
</dbReference>
<dbReference type="GO" id="GO:0044539">
    <property type="term" value="P:long-chain fatty acid import into cell"/>
    <property type="evidence" value="ECO:0007669"/>
    <property type="project" value="TreeGrafter"/>
</dbReference>
<dbReference type="InterPro" id="IPR045851">
    <property type="entry name" value="AMP-bd_C_sf"/>
</dbReference>
<keyword evidence="8" id="KW-0551">Lipid droplet</keyword>
<evidence type="ECO:0000256" key="16">
    <source>
        <dbReference type="ARBA" id="ARBA00051585"/>
    </source>
</evidence>
<feature type="domain" description="AMP-dependent synthetase/ligase" evidence="20">
    <location>
        <begin position="58"/>
        <end position="438"/>
    </location>
</feature>
<evidence type="ECO:0000256" key="18">
    <source>
        <dbReference type="ARBA" id="ARBA00068795"/>
    </source>
</evidence>
<keyword evidence="7" id="KW-0436">Ligase</keyword>
<dbReference type="RefSeq" id="XP_016222262.1">
    <property type="nucleotide sequence ID" value="XM_016369969.1"/>
</dbReference>
<dbReference type="GO" id="GO:0004467">
    <property type="term" value="F:long-chain fatty acid-CoA ligase activity"/>
    <property type="evidence" value="ECO:0007669"/>
    <property type="project" value="TreeGrafter"/>
</dbReference>
<evidence type="ECO:0000259" key="20">
    <source>
        <dbReference type="Pfam" id="PF00501"/>
    </source>
</evidence>
<dbReference type="InterPro" id="IPR020845">
    <property type="entry name" value="AMP-binding_CS"/>
</dbReference>
<dbReference type="EMBL" id="KN847523">
    <property type="protein sequence ID" value="KIV90688.1"/>
    <property type="molecule type" value="Genomic_DNA"/>
</dbReference>
<evidence type="ECO:0000256" key="9">
    <source>
        <dbReference type="ARBA" id="ARBA00022692"/>
    </source>
</evidence>
<dbReference type="Gene3D" id="3.40.50.12780">
    <property type="entry name" value="N-terminal domain of ligase-like"/>
    <property type="match status" value="1"/>
</dbReference>
<dbReference type="PROSITE" id="PS00455">
    <property type="entry name" value="AMP_BINDING"/>
    <property type="match status" value="1"/>
</dbReference>
<gene>
    <name evidence="22" type="ORF">PV10_05316</name>
</gene>
<keyword evidence="23" id="KW-1185">Reference proteome</keyword>
<comment type="function">
    <text evidence="17">Acyl-CoA synthetase required for both the import of long chain fatty acids (LCFAs) (C14-C18) and the activation very long chain fatty acids (VLCFAs) (C20-C26) by esterification of the fatty acids into metabolically active CoA-thioesters for subsequent degradation or incorporation into phospholipids. The transport and fatty acyl-CoA synthetase activities are genetically separable and are thus independent activities. Esterifies VLCFAs in the peroxisome matrix. The VLCFAs are actively transported into peroxisomes by a PXA1-PXA2 heterodimeric transporter in the peroxisomal membrane.</text>
</comment>
<evidence type="ECO:0000256" key="13">
    <source>
        <dbReference type="ARBA" id="ARBA00023055"/>
    </source>
</evidence>
<dbReference type="OMA" id="RDTRGHC"/>
<comment type="subcellular location">
    <subcellularLocation>
        <location evidence="3">Cell membrane</location>
        <topology evidence="3">Multi-pass membrane protein</topology>
    </subcellularLocation>
    <subcellularLocation>
        <location evidence="1">Lipid droplet</location>
    </subcellularLocation>
    <subcellularLocation>
        <location evidence="2">Peroxisome membrane</location>
        <topology evidence="2">Multi-pass membrane protein</topology>
    </subcellularLocation>
</comment>
<dbReference type="InterPro" id="IPR025110">
    <property type="entry name" value="AMP-bd_C"/>
</dbReference>
<dbReference type="AlphaFoldDB" id="A0A0D1ZV38"/>
<dbReference type="GO" id="GO:0009898">
    <property type="term" value="C:cytoplasmic side of plasma membrane"/>
    <property type="evidence" value="ECO:0007669"/>
    <property type="project" value="TreeGrafter"/>
</dbReference>
<evidence type="ECO:0000259" key="21">
    <source>
        <dbReference type="Pfam" id="PF13193"/>
    </source>
</evidence>
<comment type="catalytic activity">
    <reaction evidence="16">
        <text>a very long-chain fatty acid + ATP + CoA = a very long-chain fatty acyl-CoA + AMP + diphosphate</text>
        <dbReference type="Rhea" id="RHEA:54536"/>
        <dbReference type="ChEBI" id="CHEBI:30616"/>
        <dbReference type="ChEBI" id="CHEBI:33019"/>
        <dbReference type="ChEBI" id="CHEBI:57287"/>
        <dbReference type="ChEBI" id="CHEBI:58950"/>
        <dbReference type="ChEBI" id="CHEBI:138261"/>
        <dbReference type="ChEBI" id="CHEBI:456215"/>
    </reaction>
</comment>
<evidence type="ECO:0000256" key="15">
    <source>
        <dbReference type="ARBA" id="ARBA00023140"/>
    </source>
</evidence>
<comment type="similarity">
    <text evidence="4">Belongs to the ATP-dependent AMP-binding enzyme family.</text>
</comment>
<dbReference type="Pfam" id="PF13193">
    <property type="entry name" value="AMP-binding_C"/>
    <property type="match status" value="1"/>
</dbReference>
<dbReference type="InterPro" id="IPR000873">
    <property type="entry name" value="AMP-dep_synth/lig_dom"/>
</dbReference>
<reference evidence="22 23" key="1">
    <citation type="submission" date="2015-01" db="EMBL/GenBank/DDBJ databases">
        <title>The Genome Sequence of Exophiala mesophila CBS40295.</title>
        <authorList>
            <consortium name="The Broad Institute Genomics Platform"/>
            <person name="Cuomo C."/>
            <person name="de Hoog S."/>
            <person name="Gorbushina A."/>
            <person name="Stielow B."/>
            <person name="Teixiera M."/>
            <person name="Abouelleil A."/>
            <person name="Chapman S.B."/>
            <person name="Priest M."/>
            <person name="Young S.K."/>
            <person name="Wortman J."/>
            <person name="Nusbaum C."/>
            <person name="Birren B."/>
        </authorList>
    </citation>
    <scope>NUCLEOTIDE SEQUENCE [LARGE SCALE GENOMIC DNA]</scope>
    <source>
        <strain evidence="22 23">CBS 40295</strain>
    </source>
</reference>
<dbReference type="GeneID" id="27323161"/>
<evidence type="ECO:0000256" key="10">
    <source>
        <dbReference type="ARBA" id="ARBA00022741"/>
    </source>
</evidence>
<keyword evidence="9" id="KW-0812">Transmembrane</keyword>
<evidence type="ECO:0000256" key="7">
    <source>
        <dbReference type="ARBA" id="ARBA00022598"/>
    </source>
</evidence>
<name>A0A0D1ZV38_EXOME</name>
<evidence type="ECO:0000256" key="1">
    <source>
        <dbReference type="ARBA" id="ARBA00004502"/>
    </source>
</evidence>
<protein>
    <recommendedName>
        <fullName evidence="18">Very long-chain fatty acid transport protein</fullName>
    </recommendedName>
    <alternativeName>
        <fullName evidence="19">Very-long-chain acyl-CoA synthetase</fullName>
    </alternativeName>
</protein>
<accession>A0A0D1ZV38</accession>
<keyword evidence="6" id="KW-1003">Cell membrane</keyword>
<evidence type="ECO:0000256" key="17">
    <source>
        <dbReference type="ARBA" id="ARBA00060276"/>
    </source>
</evidence>
<evidence type="ECO:0000256" key="8">
    <source>
        <dbReference type="ARBA" id="ARBA00022677"/>
    </source>
</evidence>
<evidence type="ECO:0000256" key="3">
    <source>
        <dbReference type="ARBA" id="ARBA00004651"/>
    </source>
</evidence>
<dbReference type="InterPro" id="IPR042099">
    <property type="entry name" value="ANL_N_sf"/>
</dbReference>
<keyword evidence="10" id="KW-0547">Nucleotide-binding</keyword>
<dbReference type="VEuPathDB" id="FungiDB:PV10_05316"/>
<evidence type="ECO:0000256" key="11">
    <source>
        <dbReference type="ARBA" id="ARBA00022840"/>
    </source>
</evidence>
<dbReference type="GO" id="GO:0005778">
    <property type="term" value="C:peroxisomal membrane"/>
    <property type="evidence" value="ECO:0007669"/>
    <property type="project" value="UniProtKB-SubCell"/>
</dbReference>
<evidence type="ECO:0000256" key="4">
    <source>
        <dbReference type="ARBA" id="ARBA00006432"/>
    </source>
</evidence>
<keyword evidence="15" id="KW-0576">Peroxisome</keyword>
<evidence type="ECO:0000256" key="5">
    <source>
        <dbReference type="ARBA" id="ARBA00022448"/>
    </source>
</evidence>
<dbReference type="FunFam" id="3.30.300.30:FF:000002">
    <property type="entry name" value="Long-chain fatty acid transport protein 1"/>
    <property type="match status" value="1"/>
</dbReference>
<proteinExistence type="inferred from homology"/>
<evidence type="ECO:0000256" key="14">
    <source>
        <dbReference type="ARBA" id="ARBA00023136"/>
    </source>
</evidence>
<dbReference type="STRING" id="212818.A0A0D1ZV38"/>
<evidence type="ECO:0000313" key="23">
    <source>
        <dbReference type="Proteomes" id="UP000054302"/>
    </source>
</evidence>
<evidence type="ECO:0000256" key="12">
    <source>
        <dbReference type="ARBA" id="ARBA00022989"/>
    </source>
</evidence>
<dbReference type="HOGENOM" id="CLU_000022_46_3_1"/>
<dbReference type="GO" id="GO:0005811">
    <property type="term" value="C:lipid droplet"/>
    <property type="evidence" value="ECO:0007669"/>
    <property type="project" value="UniProtKB-SubCell"/>
</dbReference>
<dbReference type="SUPFAM" id="SSF56801">
    <property type="entry name" value="Acetyl-CoA synthetase-like"/>
    <property type="match status" value="1"/>
</dbReference>
<dbReference type="Proteomes" id="UP000054302">
    <property type="component" value="Unassembled WGS sequence"/>
</dbReference>
<dbReference type="Gene3D" id="3.30.300.30">
    <property type="match status" value="1"/>
</dbReference>
<evidence type="ECO:0000313" key="22">
    <source>
        <dbReference type="EMBL" id="KIV90688.1"/>
    </source>
</evidence>
<dbReference type="Pfam" id="PF00501">
    <property type="entry name" value="AMP-binding"/>
    <property type="match status" value="1"/>
</dbReference>
<dbReference type="OrthoDB" id="196650at2759"/>
<evidence type="ECO:0000256" key="19">
    <source>
        <dbReference type="ARBA" id="ARBA00078285"/>
    </source>
</evidence>
<sequence>MALATTAAIAAGGWAAAAYFDAKFHFRKDIQGLLRMKQGEKEVARVVKEDKVSLFYVLEETCKKRWDEEAIWSREGSYTYGQLYENTLRYAQYMIDQGIKPKELVAMYLTNSPHFMFVWFATMVIGAAPAFINYNLEGKALLHCLDVCETKLILVDADQGCQQRIRGSQSEIEAKGMKIAILDESLKRDILSKPAQRPGNEWRDGTKASFPWALIYTSGTTGLPKGCAFTLQRIYAMCGHSTPICDGIQGQDRWYNSMPLYHGTGAITSGCCLLQGVSIAIAPKFSVSRFWNDIHDSKSTSFIYVGETARYLLNAPPHPLERDHNLRLAYGNGLRPDVWERFQTRFNVPEIGEFFNSTEGIFALLNYDRGPYLKACVGHHGWLFRRLLHNVYIPVKIDHETGDIWRDPKTGFAQRTPYEEGGELIVAIPSKDAFQGYWRAQAATDKKYVMDVFKKGDLYYRSGDALRRDEEGRWHFLDRLGDTFRWKSENVSTAEVALTIGQYPGIAEANVYGVLVPNHEGRAGCAAIHLDPNHSGPAVDYNDLLRYTREQLPRYAVPVFLRIVKESSHIHNHKQNKVPLRKEGVDPRLIGTEAPEGKEDMFLWLPPKSDRYVPFTAQDWESLSAGQARL</sequence>